<feature type="signal peptide" evidence="2">
    <location>
        <begin position="1"/>
        <end position="25"/>
    </location>
</feature>
<dbReference type="Proteomes" id="UP000652847">
    <property type="component" value="Unassembled WGS sequence"/>
</dbReference>
<evidence type="ECO:0000313" key="4">
    <source>
        <dbReference type="EMBL" id="MBC5651766.1"/>
    </source>
</evidence>
<dbReference type="AlphaFoldDB" id="A0A8I0AKD1"/>
<accession>A0A8I0AKD1</accession>
<organism evidence="4 5">
    <name type="scientific">Blautia segnis</name>
    <dbReference type="NCBI Taxonomy" id="2763030"/>
    <lineage>
        <taxon>Bacteria</taxon>
        <taxon>Bacillati</taxon>
        <taxon>Bacillota</taxon>
        <taxon>Clostridia</taxon>
        <taxon>Lachnospirales</taxon>
        <taxon>Lachnospiraceae</taxon>
        <taxon>Blautia</taxon>
    </lineage>
</organism>
<protein>
    <submittedName>
        <fullName evidence="4">LCP family protein</fullName>
    </submittedName>
</protein>
<evidence type="ECO:0000313" key="5">
    <source>
        <dbReference type="Proteomes" id="UP000652847"/>
    </source>
</evidence>
<dbReference type="InterPro" id="IPR004474">
    <property type="entry name" value="LytR_CpsA_psr"/>
</dbReference>
<evidence type="ECO:0000259" key="3">
    <source>
        <dbReference type="Pfam" id="PF03816"/>
    </source>
</evidence>
<dbReference type="Pfam" id="PF03816">
    <property type="entry name" value="LytR_cpsA_psr"/>
    <property type="match status" value="1"/>
</dbReference>
<comment type="caution">
    <text evidence="4">The sequence shown here is derived from an EMBL/GenBank/DDBJ whole genome shotgun (WGS) entry which is preliminary data.</text>
</comment>
<keyword evidence="2" id="KW-0732">Signal</keyword>
<keyword evidence="5" id="KW-1185">Reference proteome</keyword>
<evidence type="ECO:0000256" key="2">
    <source>
        <dbReference type="SAM" id="SignalP"/>
    </source>
</evidence>
<dbReference type="RefSeq" id="WP_186901543.1">
    <property type="nucleotide sequence ID" value="NZ_JACOOT010000026.1"/>
</dbReference>
<feature type="chain" id="PRO_5038875740" evidence="2">
    <location>
        <begin position="26"/>
        <end position="306"/>
    </location>
</feature>
<sequence>MRSSIWKKGLICLSAVMLLECPVGALPGTAYTAKAEETDDKTDTSNIKSILLIGQDKREGQSRQRSDSMILATLDKDQKTISLTSFMRDLYVAIPGYSSTRINAAYAYGGMDLLDETLTQNFGVEIDGNVEVDFEVFQVLVDKVGGIDLELTQAEADYICGRDQSVLYPQPLRTDWNLQEGMNHLDGEQALIHARNRSIGNSDYRRTERQQEVLMAAFEKVKDLSAFSIAGLVKDVLPLVTTDLSFTEIIGYAMDVMSIGTGDIATYRIPEDGAYTPQTISGMQVLVPDLEQNRKYLQQVLYHAEA</sequence>
<evidence type="ECO:0000256" key="1">
    <source>
        <dbReference type="ARBA" id="ARBA00006068"/>
    </source>
</evidence>
<dbReference type="InterPro" id="IPR050922">
    <property type="entry name" value="LytR/CpsA/Psr_CW_biosynth"/>
</dbReference>
<feature type="domain" description="Cell envelope-related transcriptional attenuator" evidence="3">
    <location>
        <begin position="65"/>
        <end position="222"/>
    </location>
</feature>
<reference evidence="4 5" key="1">
    <citation type="submission" date="2020-08" db="EMBL/GenBank/DDBJ databases">
        <title>Genome public.</title>
        <authorList>
            <person name="Liu C."/>
            <person name="Sun Q."/>
        </authorList>
    </citation>
    <scope>NUCLEOTIDE SEQUENCE [LARGE SCALE GENOMIC DNA]</scope>
    <source>
        <strain evidence="4 5">BX17</strain>
    </source>
</reference>
<name>A0A8I0AKD1_9FIRM</name>
<dbReference type="PANTHER" id="PTHR33392:SF6">
    <property type="entry name" value="POLYISOPRENYL-TEICHOIC ACID--PEPTIDOGLYCAN TEICHOIC ACID TRANSFERASE TAGU"/>
    <property type="match status" value="1"/>
</dbReference>
<dbReference type="Gene3D" id="3.40.630.190">
    <property type="entry name" value="LCP protein"/>
    <property type="match status" value="1"/>
</dbReference>
<dbReference type="NCBIfam" id="TIGR00350">
    <property type="entry name" value="lytR_cpsA_psr"/>
    <property type="match status" value="1"/>
</dbReference>
<comment type="similarity">
    <text evidence="1">Belongs to the LytR/CpsA/Psr (LCP) family.</text>
</comment>
<gene>
    <name evidence="4" type="ORF">H8S54_11735</name>
</gene>
<dbReference type="EMBL" id="JACOOT010000026">
    <property type="protein sequence ID" value="MBC5651766.1"/>
    <property type="molecule type" value="Genomic_DNA"/>
</dbReference>
<proteinExistence type="inferred from homology"/>
<dbReference type="PANTHER" id="PTHR33392">
    <property type="entry name" value="POLYISOPRENYL-TEICHOIC ACID--PEPTIDOGLYCAN TEICHOIC ACID TRANSFERASE TAGU"/>
    <property type="match status" value="1"/>
</dbReference>